<dbReference type="Gene3D" id="3.30.470.20">
    <property type="entry name" value="ATP-grasp fold, B domain"/>
    <property type="match status" value="1"/>
</dbReference>
<evidence type="ECO:0000256" key="1">
    <source>
        <dbReference type="ARBA" id="ARBA00001946"/>
    </source>
</evidence>
<dbReference type="PANTHER" id="PTHR47453:SF1">
    <property type="entry name" value="PHOSPHOGLUCAN, WATER DIKINASE, CHLOROPLASTIC"/>
    <property type="match status" value="1"/>
</dbReference>
<evidence type="ECO:0000256" key="11">
    <source>
        <dbReference type="SAM" id="MobiDB-lite"/>
    </source>
</evidence>
<evidence type="ECO:0000256" key="6">
    <source>
        <dbReference type="ARBA" id="ARBA00022741"/>
    </source>
</evidence>
<evidence type="ECO:0000256" key="8">
    <source>
        <dbReference type="ARBA" id="ARBA00022840"/>
    </source>
</evidence>
<dbReference type="InterPro" id="IPR002044">
    <property type="entry name" value="CBM20"/>
</dbReference>
<feature type="compositionally biased region" description="Polar residues" evidence="11">
    <location>
        <begin position="150"/>
        <end position="163"/>
    </location>
</feature>
<comment type="caution">
    <text evidence="13">The sequence shown here is derived from an EMBL/GenBank/DDBJ whole genome shotgun (WGS) entry which is preliminary data.</text>
</comment>
<dbReference type="Pfam" id="PF00686">
    <property type="entry name" value="CBM_20"/>
    <property type="match status" value="1"/>
</dbReference>
<evidence type="ECO:0000313" key="13">
    <source>
        <dbReference type="EMBL" id="KAK9806719.1"/>
    </source>
</evidence>
<keyword evidence="8" id="KW-0067">ATP-binding</keyword>
<keyword evidence="6" id="KW-0547">Nucleotide-binding</keyword>
<feature type="domain" description="CBM20" evidence="12">
    <location>
        <begin position="22"/>
        <end position="122"/>
    </location>
</feature>
<proteinExistence type="inferred from homology"/>
<dbReference type="PROSITE" id="PS51166">
    <property type="entry name" value="CBM20"/>
    <property type="match status" value="1"/>
</dbReference>
<organism evidence="13 14">
    <name type="scientific">[Myrmecia] bisecta</name>
    <dbReference type="NCBI Taxonomy" id="41462"/>
    <lineage>
        <taxon>Eukaryota</taxon>
        <taxon>Viridiplantae</taxon>
        <taxon>Chlorophyta</taxon>
        <taxon>core chlorophytes</taxon>
        <taxon>Trebouxiophyceae</taxon>
        <taxon>Trebouxiales</taxon>
        <taxon>Trebouxiaceae</taxon>
        <taxon>Myrmecia</taxon>
    </lineage>
</organism>
<dbReference type="InterPro" id="IPR013815">
    <property type="entry name" value="ATP_grasp_subdomain_1"/>
</dbReference>
<evidence type="ECO:0000256" key="10">
    <source>
        <dbReference type="ARBA" id="ARBA00023277"/>
    </source>
</evidence>
<comment type="similarity">
    <text evidence="2">Belongs to the PEP-utilizing enzyme family.</text>
</comment>
<evidence type="ECO:0000259" key="12">
    <source>
        <dbReference type="PROSITE" id="PS51166"/>
    </source>
</evidence>
<comment type="cofactor">
    <cofactor evidence="1">
        <name>Mg(2+)</name>
        <dbReference type="ChEBI" id="CHEBI:18420"/>
    </cofactor>
</comment>
<keyword evidence="7" id="KW-0418">Kinase</keyword>
<dbReference type="InterPro" id="IPR013784">
    <property type="entry name" value="Carb-bd-like_fold"/>
</dbReference>
<evidence type="ECO:0000313" key="14">
    <source>
        <dbReference type="Proteomes" id="UP001489004"/>
    </source>
</evidence>
<dbReference type="SUPFAM" id="SSF49452">
    <property type="entry name" value="Starch-binding domain-like"/>
    <property type="match status" value="1"/>
</dbReference>
<evidence type="ECO:0000256" key="4">
    <source>
        <dbReference type="ARBA" id="ARBA00022679"/>
    </source>
</evidence>
<comment type="subunit">
    <text evidence="3">Homodimer.</text>
</comment>
<dbReference type="Gene3D" id="3.30.1490.20">
    <property type="entry name" value="ATP-grasp fold, A domain"/>
    <property type="match status" value="1"/>
</dbReference>
<dbReference type="CDD" id="cd05467">
    <property type="entry name" value="CBM20"/>
    <property type="match status" value="1"/>
</dbReference>
<protein>
    <recommendedName>
        <fullName evidence="12">CBM20 domain-containing protein</fullName>
    </recommendedName>
</protein>
<dbReference type="SMART" id="SM01065">
    <property type="entry name" value="CBM_2"/>
    <property type="match status" value="1"/>
</dbReference>
<keyword evidence="10" id="KW-0119">Carbohydrate metabolism</keyword>
<feature type="region of interest" description="Disordered" evidence="11">
    <location>
        <begin position="132"/>
        <end position="179"/>
    </location>
</feature>
<dbReference type="Gene3D" id="2.60.40.10">
    <property type="entry name" value="Immunoglobulins"/>
    <property type="match status" value="1"/>
</dbReference>
<dbReference type="GO" id="GO:0046872">
    <property type="term" value="F:metal ion binding"/>
    <property type="evidence" value="ECO:0007669"/>
    <property type="project" value="UniProtKB-KW"/>
</dbReference>
<name>A0AAW1PEL6_9CHLO</name>
<dbReference type="InterPro" id="IPR013783">
    <property type="entry name" value="Ig-like_fold"/>
</dbReference>
<reference evidence="13 14" key="1">
    <citation type="journal article" date="2024" name="Nat. Commun.">
        <title>Phylogenomics reveals the evolutionary origins of lichenization in chlorophyte algae.</title>
        <authorList>
            <person name="Puginier C."/>
            <person name="Libourel C."/>
            <person name="Otte J."/>
            <person name="Skaloud P."/>
            <person name="Haon M."/>
            <person name="Grisel S."/>
            <person name="Petersen M."/>
            <person name="Berrin J.G."/>
            <person name="Delaux P.M."/>
            <person name="Dal Grande F."/>
            <person name="Keller J."/>
        </authorList>
    </citation>
    <scope>NUCLEOTIDE SEQUENCE [LARGE SCALE GENOMIC DNA]</scope>
    <source>
        <strain evidence="13 14">SAG 2043</strain>
    </source>
</reference>
<dbReference type="Pfam" id="PF22973">
    <property type="entry name" value="GWD1_pHisD"/>
    <property type="match status" value="1"/>
</dbReference>
<accession>A0AAW1PEL6</accession>
<feature type="region of interest" description="Disordered" evidence="11">
    <location>
        <begin position="761"/>
        <end position="787"/>
    </location>
</feature>
<dbReference type="AlphaFoldDB" id="A0AAW1PEL6"/>
<keyword evidence="14" id="KW-1185">Reference proteome</keyword>
<evidence type="ECO:0000256" key="3">
    <source>
        <dbReference type="ARBA" id="ARBA00011738"/>
    </source>
</evidence>
<dbReference type="EMBL" id="JALJOR010000013">
    <property type="protein sequence ID" value="KAK9806719.1"/>
    <property type="molecule type" value="Genomic_DNA"/>
</dbReference>
<dbReference type="PANTHER" id="PTHR47453">
    <property type="entry name" value="PHOSPHOGLUCAN, WATER DIKINASE, CHLOROPLASTIC"/>
    <property type="match status" value="1"/>
</dbReference>
<dbReference type="SUPFAM" id="SSF56059">
    <property type="entry name" value="Glutathione synthetase ATP-binding domain-like"/>
    <property type="match status" value="1"/>
</dbReference>
<dbReference type="GO" id="GO:2001070">
    <property type="term" value="F:starch binding"/>
    <property type="evidence" value="ECO:0007669"/>
    <property type="project" value="InterPro"/>
</dbReference>
<evidence type="ECO:0000256" key="5">
    <source>
        <dbReference type="ARBA" id="ARBA00022723"/>
    </source>
</evidence>
<sequence>MKRNLISQRIPQFCRGRHNTIQCYAADATVRFSISREVGFGESHKIVGSHPVLGGWDIGSAPAMQWSDGNVWTLEVPIPAGAEFEFKCAKVAGDHTDWEGGSNRVVKVPEAQTVTVGFEWSNDGSLTIEAHGQPAAAEHAEQNGHAHGEQQVQQPEAASPSSNGSGGKASDDDRLPHQQWQGGDVRFMKSNEHSKERAGVWNKEGLQGAPLAIVSGDEKSGSWLGKLQVAKSLLVDQSKGKPDLDTLASAYIYLQLISTGAIACVEGGGHYRPNKHAELARDMFRVLELAIANPTGSPAAAMVARKTQTKLPSFTAEYTQSTPLTRIRDIAHRGDIPHELKQEIKHTIQNKLHRNAGPEDLVATEQLLARCQAKEGEFSADFLKELTIFAQELKDFFNAGSFTDMLDGIRASLDEDKVQVLDQFVSAKAVVDSGSKQGAEAQNALMDALHSLTSVRALLASGLGSGLRNDAPDAAIAMRQRWRLCEIRAEDYAFVLLSRFVNALEEQGGSEALAAAGDGEWSLPLGGVVLGVRQMGLSGWEAGECLAVENELAAWQAKGKFKDKEAALRLKASLERVQRITHTYTDAMLEVFSARANQIGRALGLQDERVSVFTEAEVRASVVFQLSKLCSLLLKATRLATGGAEWDALVAGSASGKLVEVERLEAGALAANPDGPVVLLVRSASGDEEVGALGVNLAGVILCHGLPHLSHLGVRARQEKVVFVMCEDEATVDNAVRPLIGSQVCLTASVEGVSITAADKAPPAATGTGPVAATPAGKPASKAKASTTEKVKKPAVVALADAKAATCGSKSACCGELARMAAAAQAAFLAPPGVVFPFGTMELAIREAGKEAEFRKLVGQVEGAPAEGGALDEACNTLQALVAGVAPPKAVLKQAAAEFDRDATLIVRSSANVEDLAGMSGAGLYDSLPNVPAGDLAAFGAAVAGVWASLYTRRAVLSRRAAGVAQAEAAMAVLVQEQVAPDLSFVLHTVSPLDHDEGVLYAELAAGLGETLASGTRGSPWRLAVHKDSGKVDTLAFANFSTALMAQKKAGSAKAPDYAAKPVDYSKQALSADAEARSQVGKRLAKVGQLLEKSFGGAQDVEGAFVGDKLYIVQTRPQP</sequence>
<dbReference type="InterPro" id="IPR054481">
    <property type="entry name" value="GWD1_pHisD"/>
</dbReference>
<dbReference type="GO" id="GO:0016301">
    <property type="term" value="F:kinase activity"/>
    <property type="evidence" value="ECO:0007669"/>
    <property type="project" value="UniProtKB-KW"/>
</dbReference>
<dbReference type="Pfam" id="PF01326">
    <property type="entry name" value="PPDK_N"/>
    <property type="match status" value="1"/>
</dbReference>
<keyword evidence="9" id="KW-0460">Magnesium</keyword>
<keyword evidence="4" id="KW-0808">Transferase</keyword>
<gene>
    <name evidence="13" type="ORF">WJX72_000486</name>
</gene>
<evidence type="ECO:0000256" key="2">
    <source>
        <dbReference type="ARBA" id="ARBA00007837"/>
    </source>
</evidence>
<feature type="compositionally biased region" description="Basic and acidic residues" evidence="11">
    <location>
        <begin position="138"/>
        <end position="148"/>
    </location>
</feature>
<evidence type="ECO:0000256" key="7">
    <source>
        <dbReference type="ARBA" id="ARBA00022777"/>
    </source>
</evidence>
<keyword evidence="5" id="KW-0479">Metal-binding</keyword>
<dbReference type="InterPro" id="IPR002192">
    <property type="entry name" value="PPDK_AMP/ATP-bd"/>
</dbReference>
<feature type="compositionally biased region" description="Low complexity" evidence="11">
    <location>
        <begin position="761"/>
        <end position="786"/>
    </location>
</feature>
<dbReference type="Proteomes" id="UP001489004">
    <property type="component" value="Unassembled WGS sequence"/>
</dbReference>
<evidence type="ECO:0000256" key="9">
    <source>
        <dbReference type="ARBA" id="ARBA00022842"/>
    </source>
</evidence>
<dbReference type="GO" id="GO:0005524">
    <property type="term" value="F:ATP binding"/>
    <property type="evidence" value="ECO:0007669"/>
    <property type="project" value="UniProtKB-KW"/>
</dbReference>